<gene>
    <name evidence="1" type="ORF">QBC42DRAFT_300440</name>
</gene>
<dbReference type="AlphaFoldDB" id="A0AAV9HDW8"/>
<protein>
    <submittedName>
        <fullName evidence="1">Uncharacterized protein</fullName>
    </submittedName>
</protein>
<keyword evidence="2" id="KW-1185">Reference proteome</keyword>
<name>A0AAV9HDW8_9PEZI</name>
<comment type="caution">
    <text evidence="1">The sequence shown here is derived from an EMBL/GenBank/DDBJ whole genome shotgun (WGS) entry which is preliminary data.</text>
</comment>
<dbReference type="EMBL" id="MU865076">
    <property type="protein sequence ID" value="KAK4458265.1"/>
    <property type="molecule type" value="Genomic_DNA"/>
</dbReference>
<dbReference type="Proteomes" id="UP001321749">
    <property type="component" value="Unassembled WGS sequence"/>
</dbReference>
<dbReference type="PANTHER" id="PTHR35179:SF1">
    <property type="entry name" value="INTEGRAL MEMBRANE PROTEIN"/>
    <property type="match status" value="1"/>
</dbReference>
<sequence>MHTHSFFCASAMIRTLLQRRRLSGLTKLEPLRFKAIKAAQTSVSSNDFETPEVISSYNAELPQQVTGAISVSGAIHVPGEPAIFDAAKFKLPGSVRKSYPNWHNVKSSHFGFTNALEAARIMNPTFRFDDIDVLVTRAVLVRLFEQVSSNGSNSWKWGLTLHTIHKTLVLSASHASTPGSDKTNNYGMGFERAITRLPEYLHNAPSHLRLVKYKLGPLVCAVLIELDAVYEKPGDDSNVPKMSWAEITTTPVEGSSAVKPVQNIKFPNQWFGRTPYIIIGKHKDGNFRQVAVKEGTKAFLDWEQNAGQPGLQKLVTVLRVLYARVRATKSKAAKATFEHETRHGSRDARLALFARRPGTEYEPPLPPHLIENFWKNPLPPK</sequence>
<accession>A0AAV9HDW8</accession>
<evidence type="ECO:0000313" key="2">
    <source>
        <dbReference type="Proteomes" id="UP001321749"/>
    </source>
</evidence>
<reference evidence="1" key="1">
    <citation type="journal article" date="2023" name="Mol. Phylogenet. Evol.">
        <title>Genome-scale phylogeny and comparative genomics of the fungal order Sordariales.</title>
        <authorList>
            <person name="Hensen N."/>
            <person name="Bonometti L."/>
            <person name="Westerberg I."/>
            <person name="Brannstrom I.O."/>
            <person name="Guillou S."/>
            <person name="Cros-Aarteil S."/>
            <person name="Calhoun S."/>
            <person name="Haridas S."/>
            <person name="Kuo A."/>
            <person name="Mondo S."/>
            <person name="Pangilinan J."/>
            <person name="Riley R."/>
            <person name="LaButti K."/>
            <person name="Andreopoulos B."/>
            <person name="Lipzen A."/>
            <person name="Chen C."/>
            <person name="Yan M."/>
            <person name="Daum C."/>
            <person name="Ng V."/>
            <person name="Clum A."/>
            <person name="Steindorff A."/>
            <person name="Ohm R.A."/>
            <person name="Martin F."/>
            <person name="Silar P."/>
            <person name="Natvig D.O."/>
            <person name="Lalanne C."/>
            <person name="Gautier V."/>
            <person name="Ament-Velasquez S.L."/>
            <person name="Kruys A."/>
            <person name="Hutchinson M.I."/>
            <person name="Powell A.J."/>
            <person name="Barry K."/>
            <person name="Miller A.N."/>
            <person name="Grigoriev I.V."/>
            <person name="Debuchy R."/>
            <person name="Gladieux P."/>
            <person name="Hiltunen Thoren M."/>
            <person name="Johannesson H."/>
        </authorList>
    </citation>
    <scope>NUCLEOTIDE SEQUENCE</scope>
    <source>
        <strain evidence="1">PSN324</strain>
    </source>
</reference>
<proteinExistence type="predicted"/>
<reference evidence="1" key="2">
    <citation type="submission" date="2023-06" db="EMBL/GenBank/DDBJ databases">
        <authorList>
            <consortium name="Lawrence Berkeley National Laboratory"/>
            <person name="Mondo S.J."/>
            <person name="Hensen N."/>
            <person name="Bonometti L."/>
            <person name="Westerberg I."/>
            <person name="Brannstrom I.O."/>
            <person name="Guillou S."/>
            <person name="Cros-Aarteil S."/>
            <person name="Calhoun S."/>
            <person name="Haridas S."/>
            <person name="Kuo A."/>
            <person name="Pangilinan J."/>
            <person name="Riley R."/>
            <person name="Labutti K."/>
            <person name="Andreopoulos B."/>
            <person name="Lipzen A."/>
            <person name="Chen C."/>
            <person name="Yanf M."/>
            <person name="Daum C."/>
            <person name="Ng V."/>
            <person name="Clum A."/>
            <person name="Steindorff A."/>
            <person name="Ohm R."/>
            <person name="Martin F."/>
            <person name="Silar P."/>
            <person name="Natvig D."/>
            <person name="Lalanne C."/>
            <person name="Gautier V."/>
            <person name="Ament-Velasquez S.L."/>
            <person name="Kruys A."/>
            <person name="Hutchinson M.I."/>
            <person name="Powell A.J."/>
            <person name="Barry K."/>
            <person name="Miller A.N."/>
            <person name="Grigoriev I.V."/>
            <person name="Debuchy R."/>
            <person name="Gladieux P."/>
            <person name="Thoren M.H."/>
            <person name="Johannesson H."/>
        </authorList>
    </citation>
    <scope>NUCLEOTIDE SEQUENCE</scope>
    <source>
        <strain evidence="1">PSN324</strain>
    </source>
</reference>
<dbReference type="PANTHER" id="PTHR35179">
    <property type="entry name" value="PROTEIN CBG02620"/>
    <property type="match status" value="1"/>
</dbReference>
<evidence type="ECO:0000313" key="1">
    <source>
        <dbReference type="EMBL" id="KAK4458265.1"/>
    </source>
</evidence>
<organism evidence="1 2">
    <name type="scientific">Cladorrhinum samala</name>
    <dbReference type="NCBI Taxonomy" id="585594"/>
    <lineage>
        <taxon>Eukaryota</taxon>
        <taxon>Fungi</taxon>
        <taxon>Dikarya</taxon>
        <taxon>Ascomycota</taxon>
        <taxon>Pezizomycotina</taxon>
        <taxon>Sordariomycetes</taxon>
        <taxon>Sordariomycetidae</taxon>
        <taxon>Sordariales</taxon>
        <taxon>Podosporaceae</taxon>
        <taxon>Cladorrhinum</taxon>
    </lineage>
</organism>